<name>A0ABU6G521_9BACL</name>
<dbReference type="Gene3D" id="3.30.470.30">
    <property type="entry name" value="DNA ligase/mRNA capping enzyme"/>
    <property type="match status" value="1"/>
</dbReference>
<feature type="domain" description="ATP-dependent DNA ligase family profile" evidence="2">
    <location>
        <begin position="167"/>
        <end position="227"/>
    </location>
</feature>
<evidence type="ECO:0000313" key="3">
    <source>
        <dbReference type="EMBL" id="MEC0229036.1"/>
    </source>
</evidence>
<protein>
    <submittedName>
        <fullName evidence="3">Spore germination protein</fullName>
    </submittedName>
</protein>
<dbReference type="RefSeq" id="WP_326073190.1">
    <property type="nucleotide sequence ID" value="NZ_JARLKY010000045.1"/>
</dbReference>
<dbReference type="InterPro" id="IPR004995">
    <property type="entry name" value="Spore_Ger"/>
</dbReference>
<dbReference type="SUPFAM" id="SSF56091">
    <property type="entry name" value="DNA ligase/mRNA capping enzyme, catalytic domain"/>
    <property type="match status" value="1"/>
</dbReference>
<sequence length="227" mass="26146">MPGKDVQEQSASGLEGSLTDHMARIQRELGASDDLIFKKFQCMQVWPAVTIYIDGMVDSQLHNAILQSLMLKQEFEHDLSAEDDRLEYVQQYTLIAAHSGTFNTYKELYDRLLSGHAILLLDNEKKGLWIELFDCPLPHDTILDGELIVTDDQGKPDFEAMSTRFLSNKDKTRVTFCAFDILRYKGIDATGLPLLKRKELLEESFIETERYTKVKYSKVTWYSTFNK</sequence>
<organism evidence="3 4">
    <name type="scientific">Paenibacillus alba</name>
    <dbReference type="NCBI Taxonomy" id="1197127"/>
    <lineage>
        <taxon>Bacteria</taxon>
        <taxon>Bacillati</taxon>
        <taxon>Bacillota</taxon>
        <taxon>Bacilli</taxon>
        <taxon>Bacillales</taxon>
        <taxon>Paenibacillaceae</taxon>
        <taxon>Paenibacillus</taxon>
    </lineage>
</organism>
<proteinExistence type="predicted"/>
<keyword evidence="1" id="KW-0472">Membrane</keyword>
<evidence type="ECO:0000259" key="2">
    <source>
        <dbReference type="PROSITE" id="PS50160"/>
    </source>
</evidence>
<dbReference type="Proteomes" id="UP001338137">
    <property type="component" value="Unassembled WGS sequence"/>
</dbReference>
<dbReference type="InterPro" id="IPR012310">
    <property type="entry name" value="DNA_ligase_ATP-dep_cent"/>
</dbReference>
<dbReference type="Pfam" id="PF01068">
    <property type="entry name" value="DNA_ligase_A_M"/>
    <property type="match status" value="1"/>
</dbReference>
<dbReference type="PROSITE" id="PS50160">
    <property type="entry name" value="DNA_LIGASE_A3"/>
    <property type="match status" value="1"/>
</dbReference>
<evidence type="ECO:0000256" key="1">
    <source>
        <dbReference type="ARBA" id="ARBA00023136"/>
    </source>
</evidence>
<reference evidence="3 4" key="1">
    <citation type="submission" date="2023-03" db="EMBL/GenBank/DDBJ databases">
        <title>Bacillus Genome Sequencing.</title>
        <authorList>
            <person name="Dunlap C."/>
        </authorList>
    </citation>
    <scope>NUCLEOTIDE SEQUENCE [LARGE SCALE GENOMIC DNA]</scope>
    <source>
        <strain evidence="3 4">BD-533</strain>
    </source>
</reference>
<evidence type="ECO:0000313" key="4">
    <source>
        <dbReference type="Proteomes" id="UP001338137"/>
    </source>
</evidence>
<accession>A0ABU6G521</accession>
<dbReference type="EMBL" id="JARLKY010000045">
    <property type="protein sequence ID" value="MEC0229036.1"/>
    <property type="molecule type" value="Genomic_DNA"/>
</dbReference>
<dbReference type="Pfam" id="PF03323">
    <property type="entry name" value="GerA"/>
    <property type="match status" value="1"/>
</dbReference>
<keyword evidence="4" id="KW-1185">Reference proteome</keyword>
<comment type="caution">
    <text evidence="3">The sequence shown here is derived from an EMBL/GenBank/DDBJ whole genome shotgun (WGS) entry which is preliminary data.</text>
</comment>
<gene>
    <name evidence="3" type="ORF">P4I72_18055</name>
</gene>